<dbReference type="InterPro" id="IPR050833">
    <property type="entry name" value="Poly_Biosynth_Transport"/>
</dbReference>
<protein>
    <submittedName>
        <fullName evidence="7">Uncharacterized protein</fullName>
    </submittedName>
</protein>
<dbReference type="CDD" id="cd13128">
    <property type="entry name" value="MATE_Wzx_like"/>
    <property type="match status" value="1"/>
</dbReference>
<feature type="transmembrane region" description="Helical" evidence="6">
    <location>
        <begin position="360"/>
        <end position="381"/>
    </location>
</feature>
<keyword evidence="2" id="KW-1003">Cell membrane</keyword>
<feature type="transmembrane region" description="Helical" evidence="6">
    <location>
        <begin position="12"/>
        <end position="36"/>
    </location>
</feature>
<keyword evidence="4 6" id="KW-1133">Transmembrane helix</keyword>
<evidence type="ECO:0000256" key="6">
    <source>
        <dbReference type="SAM" id="Phobius"/>
    </source>
</evidence>
<feature type="transmembrane region" description="Helical" evidence="6">
    <location>
        <begin position="329"/>
        <end position="348"/>
    </location>
</feature>
<feature type="transmembrane region" description="Helical" evidence="6">
    <location>
        <begin position="443"/>
        <end position="460"/>
    </location>
</feature>
<dbReference type="GO" id="GO:0005886">
    <property type="term" value="C:plasma membrane"/>
    <property type="evidence" value="ECO:0007669"/>
    <property type="project" value="UniProtKB-SubCell"/>
</dbReference>
<feature type="transmembrane region" description="Helical" evidence="6">
    <location>
        <begin position="115"/>
        <end position="134"/>
    </location>
</feature>
<feature type="transmembrane region" description="Helical" evidence="6">
    <location>
        <begin position="42"/>
        <end position="61"/>
    </location>
</feature>
<feature type="transmembrane region" description="Helical" evidence="6">
    <location>
        <begin position="214"/>
        <end position="233"/>
    </location>
</feature>
<keyword evidence="3 6" id="KW-0812">Transmembrane</keyword>
<accession>A0A1F2WF68</accession>
<evidence type="ECO:0000256" key="2">
    <source>
        <dbReference type="ARBA" id="ARBA00022475"/>
    </source>
</evidence>
<dbReference type="Pfam" id="PF01943">
    <property type="entry name" value="Polysacc_synt"/>
    <property type="match status" value="1"/>
</dbReference>
<dbReference type="PANTHER" id="PTHR30250:SF11">
    <property type="entry name" value="O-ANTIGEN TRANSPORTER-RELATED"/>
    <property type="match status" value="1"/>
</dbReference>
<feature type="transmembrane region" description="Helical" evidence="6">
    <location>
        <begin position="253"/>
        <end position="275"/>
    </location>
</feature>
<dbReference type="InterPro" id="IPR002797">
    <property type="entry name" value="Polysacc_synth"/>
</dbReference>
<reference evidence="7 8" key="1">
    <citation type="journal article" date="2016" name="Nat. Commun.">
        <title>Thousands of microbial genomes shed light on interconnected biogeochemical processes in an aquifer system.</title>
        <authorList>
            <person name="Anantharaman K."/>
            <person name="Brown C.T."/>
            <person name="Hug L.A."/>
            <person name="Sharon I."/>
            <person name="Castelle C.J."/>
            <person name="Probst A.J."/>
            <person name="Thomas B.C."/>
            <person name="Singh A."/>
            <person name="Wilkins M.J."/>
            <person name="Karaoz U."/>
            <person name="Brodie E.L."/>
            <person name="Williams K.H."/>
            <person name="Hubbard S.S."/>
            <person name="Banfield J.F."/>
        </authorList>
    </citation>
    <scope>NUCLEOTIDE SEQUENCE [LARGE SCALE GENOMIC DNA]</scope>
</reference>
<evidence type="ECO:0000256" key="4">
    <source>
        <dbReference type="ARBA" id="ARBA00022989"/>
    </source>
</evidence>
<feature type="transmembrane region" description="Helical" evidence="6">
    <location>
        <begin position="81"/>
        <end position="103"/>
    </location>
</feature>
<feature type="transmembrane region" description="Helical" evidence="6">
    <location>
        <begin position="146"/>
        <end position="166"/>
    </location>
</feature>
<dbReference type="PANTHER" id="PTHR30250">
    <property type="entry name" value="PST FAMILY PREDICTED COLANIC ACID TRANSPORTER"/>
    <property type="match status" value="1"/>
</dbReference>
<dbReference type="Proteomes" id="UP000177876">
    <property type="component" value="Unassembled WGS sequence"/>
</dbReference>
<evidence type="ECO:0000256" key="1">
    <source>
        <dbReference type="ARBA" id="ARBA00004651"/>
    </source>
</evidence>
<dbReference type="AlphaFoldDB" id="A0A1F2WF68"/>
<keyword evidence="5 6" id="KW-0472">Membrane</keyword>
<gene>
    <name evidence="7" type="ORF">A2Y75_09240</name>
</gene>
<feature type="transmembrane region" description="Helical" evidence="6">
    <location>
        <begin position="296"/>
        <end position="317"/>
    </location>
</feature>
<proteinExistence type="predicted"/>
<comment type="caution">
    <text evidence="7">The sequence shown here is derived from an EMBL/GenBank/DDBJ whole genome shotgun (WGS) entry which is preliminary data.</text>
</comment>
<sequence length="485" mass="53323">MVDDAKRIGRNIALIMGGGTFRAVLMPLFTIFIARMLGTEGFGAYSFILSLAYILLIVGEMGLPKAVVRELTNHRDEVAKYIGDLTILRLLSGLASMGIIYGILMLTSRSADTRLPLFLIGLSFLVFTGLRRFFDAIFQAFEVMKYQALVDVVDILLTFGVGMAMLLGGYGLMGIAFGMMVGATVSMAMDFIILTRKLGKPQFTFDWAFWKRMVIGALPFGVIGLLTFLFGYSNTVVLTFFKGDTQAGLFSSAYRMIWMMAVVPATCMTAVFPFLSRIGKSPDGRHRDAIRLVVKYLACLSLPFTGLLAIYAPRIISMVYGQSYTGAGHALWILAAIPLFSFTYIPLIDLMNSQYKQRSSVIAILICAGVNTGLCLLLAPFLGVMGAAVSTLVAEASLFAITLFFSWKHMRIHPRIFNNWKPLVASGAAALSCLPIRDILPPVQLIVAFVLLYVVFLLALRTFDGTDRQIFHSMLPKKLTARAQG</sequence>
<organism evidence="7 8">
    <name type="scientific">Candidatus Solincola sediminis</name>
    <dbReference type="NCBI Taxonomy" id="1797199"/>
    <lineage>
        <taxon>Bacteria</taxon>
        <taxon>Bacillati</taxon>
        <taxon>Actinomycetota</taxon>
        <taxon>Candidatus Geothermincolia</taxon>
        <taxon>Candidatus Geothermincolales</taxon>
        <taxon>Candidatus Geothermincolaceae</taxon>
        <taxon>Candidatus Solincola</taxon>
    </lineage>
</organism>
<comment type="subcellular location">
    <subcellularLocation>
        <location evidence="1">Cell membrane</location>
        <topology evidence="1">Multi-pass membrane protein</topology>
    </subcellularLocation>
</comment>
<dbReference type="EMBL" id="MELK01000053">
    <property type="protein sequence ID" value="OFW55495.1"/>
    <property type="molecule type" value="Genomic_DNA"/>
</dbReference>
<feature type="transmembrane region" description="Helical" evidence="6">
    <location>
        <begin position="387"/>
        <end position="407"/>
    </location>
</feature>
<dbReference type="STRING" id="1797197.A2Y75_09240"/>
<evidence type="ECO:0000313" key="7">
    <source>
        <dbReference type="EMBL" id="OFW55495.1"/>
    </source>
</evidence>
<evidence type="ECO:0000256" key="3">
    <source>
        <dbReference type="ARBA" id="ARBA00022692"/>
    </source>
</evidence>
<feature type="transmembrane region" description="Helical" evidence="6">
    <location>
        <begin position="172"/>
        <end position="193"/>
    </location>
</feature>
<name>A0A1F2WF68_9ACTN</name>
<evidence type="ECO:0000256" key="5">
    <source>
        <dbReference type="ARBA" id="ARBA00023136"/>
    </source>
</evidence>
<evidence type="ECO:0000313" key="8">
    <source>
        <dbReference type="Proteomes" id="UP000177876"/>
    </source>
</evidence>